<proteinExistence type="predicted"/>
<dbReference type="GO" id="GO:0016491">
    <property type="term" value="F:oxidoreductase activity"/>
    <property type="evidence" value="ECO:0007669"/>
    <property type="project" value="InterPro"/>
</dbReference>
<accession>A0A1Y6C7E0</accession>
<dbReference type="InterPro" id="IPR000415">
    <property type="entry name" value="Nitroreductase-like"/>
</dbReference>
<dbReference type="SUPFAM" id="SSF55469">
    <property type="entry name" value="FMN-dependent nitroreductase-like"/>
    <property type="match status" value="1"/>
</dbReference>
<dbReference type="PANTHER" id="PTHR23026">
    <property type="entry name" value="NADPH NITROREDUCTASE"/>
    <property type="match status" value="1"/>
</dbReference>
<dbReference type="NCBIfam" id="TIGR02476">
    <property type="entry name" value="BluB"/>
    <property type="match status" value="1"/>
</dbReference>
<sequence length="229" mass="25725">MSHPAFREIRARPSRLEEAAPVFDARFRAEFAALLRWRRDVRRFRRDPVPPAIVEAALDLACLSPSVGNSQPWRFVAVESESAREAVRANFRTANAEALAAQASERRALYASLKLAGLEEAPVQLAVFCDEATRQGFGLGQASMPETRRYSVVQAVQTFWLALRSHGVGLGWVSILEPRSVERDLAVPDGWRFVAYLCVGWPEQETAVPELERARWQARTGLGRQVLKR</sequence>
<dbReference type="Pfam" id="PF00881">
    <property type="entry name" value="Nitroreductase"/>
    <property type="match status" value="1"/>
</dbReference>
<protein>
    <submittedName>
        <fullName evidence="2">Cob(II)yrinic acid a,c-diamide reductase</fullName>
    </submittedName>
</protein>
<organism evidence="2 3">
    <name type="scientific">Tistlia consotensis USBA 355</name>
    <dbReference type="NCBI Taxonomy" id="560819"/>
    <lineage>
        <taxon>Bacteria</taxon>
        <taxon>Pseudomonadati</taxon>
        <taxon>Pseudomonadota</taxon>
        <taxon>Alphaproteobacteria</taxon>
        <taxon>Rhodospirillales</taxon>
        <taxon>Rhodovibrionaceae</taxon>
        <taxon>Tistlia</taxon>
    </lineage>
</organism>
<dbReference type="AlphaFoldDB" id="A0A1Y6C7E0"/>
<dbReference type="InterPro" id="IPR029479">
    <property type="entry name" value="Nitroreductase"/>
</dbReference>
<dbReference type="InterPro" id="IPR050627">
    <property type="entry name" value="Nitroreductase/BluB"/>
</dbReference>
<evidence type="ECO:0000259" key="1">
    <source>
        <dbReference type="Pfam" id="PF00881"/>
    </source>
</evidence>
<dbReference type="EMBL" id="FWZX01000014">
    <property type="protein sequence ID" value="SMF40826.1"/>
    <property type="molecule type" value="Genomic_DNA"/>
</dbReference>
<gene>
    <name evidence="2" type="ORF">SAMN05428998_11452</name>
</gene>
<evidence type="ECO:0000313" key="3">
    <source>
        <dbReference type="Proteomes" id="UP000192917"/>
    </source>
</evidence>
<keyword evidence="3" id="KW-1185">Reference proteome</keyword>
<dbReference type="Proteomes" id="UP000192917">
    <property type="component" value="Unassembled WGS sequence"/>
</dbReference>
<dbReference type="Gene3D" id="3.40.109.10">
    <property type="entry name" value="NADH Oxidase"/>
    <property type="match status" value="1"/>
</dbReference>
<reference evidence="2 3" key="1">
    <citation type="submission" date="2017-04" db="EMBL/GenBank/DDBJ databases">
        <authorList>
            <person name="Afonso C.L."/>
            <person name="Miller P.J."/>
            <person name="Scott M.A."/>
            <person name="Spackman E."/>
            <person name="Goraichik I."/>
            <person name="Dimitrov K.M."/>
            <person name="Suarez D.L."/>
            <person name="Swayne D.E."/>
        </authorList>
    </citation>
    <scope>NUCLEOTIDE SEQUENCE [LARGE SCALE GENOMIC DNA]</scope>
    <source>
        <strain evidence="2 3">USBA 355</strain>
    </source>
</reference>
<dbReference type="RefSeq" id="WP_235017146.1">
    <property type="nucleotide sequence ID" value="NZ_FWZX01000014.1"/>
</dbReference>
<dbReference type="InterPro" id="IPR012825">
    <property type="entry name" value="BluB"/>
</dbReference>
<dbReference type="PANTHER" id="PTHR23026:SF123">
    <property type="entry name" value="NAD(P)H NITROREDUCTASE RV3131-RELATED"/>
    <property type="match status" value="1"/>
</dbReference>
<name>A0A1Y6C7E0_9PROT</name>
<feature type="domain" description="Nitroreductase" evidence="1">
    <location>
        <begin position="35"/>
        <end position="201"/>
    </location>
</feature>
<evidence type="ECO:0000313" key="2">
    <source>
        <dbReference type="EMBL" id="SMF40826.1"/>
    </source>
</evidence>
<dbReference type="STRING" id="560819.SAMN05428998_11452"/>